<comment type="similarity">
    <text evidence="2">Belongs to the resistance-nodulation-cell division (RND) (TC 2.A.6) family. MmpL subfamily.</text>
</comment>
<evidence type="ECO:0000313" key="11">
    <source>
        <dbReference type="EMBL" id="GGL92941.1"/>
    </source>
</evidence>
<feature type="transmembrane region" description="Helical" evidence="8">
    <location>
        <begin position="231"/>
        <end position="252"/>
    </location>
</feature>
<keyword evidence="9" id="KW-0732">Signal</keyword>
<name>A0A917SRU0_9ACTN</name>
<keyword evidence="5 8" id="KW-1133">Transmembrane helix</keyword>
<feature type="transmembrane region" description="Helical" evidence="8">
    <location>
        <begin position="683"/>
        <end position="702"/>
    </location>
</feature>
<keyword evidence="4 8" id="KW-0812">Transmembrane</keyword>
<dbReference type="PANTHER" id="PTHR33406">
    <property type="entry name" value="MEMBRANE PROTEIN MJ1562-RELATED"/>
    <property type="match status" value="1"/>
</dbReference>
<dbReference type="GO" id="GO:0005886">
    <property type="term" value="C:plasma membrane"/>
    <property type="evidence" value="ECO:0007669"/>
    <property type="project" value="UniProtKB-SubCell"/>
</dbReference>
<gene>
    <name evidence="11" type="ORF">GCM10011594_10960</name>
</gene>
<feature type="domain" description="Membrane transport protein MMPL" evidence="10">
    <location>
        <begin position="129"/>
        <end position="333"/>
    </location>
</feature>
<dbReference type="EMBL" id="BMNA01000002">
    <property type="protein sequence ID" value="GGL92941.1"/>
    <property type="molecule type" value="Genomic_DNA"/>
</dbReference>
<evidence type="ECO:0000256" key="8">
    <source>
        <dbReference type="SAM" id="Phobius"/>
    </source>
</evidence>
<evidence type="ECO:0000313" key="12">
    <source>
        <dbReference type="Proteomes" id="UP000655208"/>
    </source>
</evidence>
<keyword evidence="6 8" id="KW-0472">Membrane</keyword>
<keyword evidence="3" id="KW-1003">Cell membrane</keyword>
<dbReference type="Pfam" id="PF03176">
    <property type="entry name" value="MMPL"/>
    <property type="match status" value="2"/>
</dbReference>
<evidence type="ECO:0000259" key="10">
    <source>
        <dbReference type="Pfam" id="PF03176"/>
    </source>
</evidence>
<keyword evidence="12" id="KW-1185">Reference proteome</keyword>
<dbReference type="InterPro" id="IPR004869">
    <property type="entry name" value="MMPL_dom"/>
</dbReference>
<dbReference type="Proteomes" id="UP000655208">
    <property type="component" value="Unassembled WGS sequence"/>
</dbReference>
<evidence type="ECO:0000256" key="1">
    <source>
        <dbReference type="ARBA" id="ARBA00004651"/>
    </source>
</evidence>
<feature type="transmembrane region" description="Helical" evidence="8">
    <location>
        <begin position="537"/>
        <end position="556"/>
    </location>
</feature>
<comment type="subcellular location">
    <subcellularLocation>
        <location evidence="1">Cell membrane</location>
        <topology evidence="1">Multi-pass membrane protein</topology>
    </subcellularLocation>
</comment>
<dbReference type="AlphaFoldDB" id="A0A917SRU0"/>
<feature type="signal peptide" evidence="9">
    <location>
        <begin position="1"/>
        <end position="20"/>
    </location>
</feature>
<sequence length="748" mass="77691">MAGRWFILVAWVALTFAVSAALPSTGPGGGGEIGSLLPRDSPAVATLQRSLAQFAVPVLSETSVVVHDPAGLSLLTRADVALWALAHVQAADDGAVPSGPGHIVAAVPIPVATAQTAVTYLYLSGGTGQLDGVGLAQQYAAHFHNQASVQTFVAGVSPAQVRQSHYLTDYLGYFETATLVLITVVVAAAFRSVVAPLAVLAVAGLGYLVAVRLLGLLAAALGFAMPEQIQPLLAALLIGVVTDYCVLFFFGFRDQLQQGRQAHGAARRSAASDGPIVAVAGMTVAAGTAALLAANFPLFRAFGPAMSLTILVGLAVSLTLVPSLMAILGHRLFLSWDPASWSARPAAGTARQAGRLIRIVADRRGAAVATSIGVGILVLAALPLGALRLDLSFTSGLPADDAVSKGAAVLDAAGIRGITAPTEVLLEGRGIAAQRPALTRLQTTIDAQPGVAAVLGAAQNPLPEDYGIVVSRDGNAARFVVVLDSDPLGARAIADLQQLQGRLQALADGSGVVGATVSVTGETAIAAELAEITRENLWITLLAALAVELVILVIYLRALVAPLALLLCSALGVAATLGLTVLVFQEWFGDSGLTFYAPFATAVLLLALGSDYNVFTVGSIWDEARRHPLSRAIVRAMPATSRAVSTAGMILASTFAMVAIIPIGTFRQVAFTMTAGLLIDTFLIRPVLTPAVLTLLGSAAGWPSRRIRTVRLGRDDLRKEVRGDEQDRDRQDVRTRAADERRPEEARQ</sequence>
<feature type="chain" id="PRO_5039224524" description="Membrane transport protein MMPL domain-containing protein" evidence="9">
    <location>
        <begin position="21"/>
        <end position="748"/>
    </location>
</feature>
<dbReference type="InterPro" id="IPR050545">
    <property type="entry name" value="Mycobact_MmpL"/>
</dbReference>
<feature type="transmembrane region" description="Helical" evidence="8">
    <location>
        <begin position="642"/>
        <end position="663"/>
    </location>
</feature>
<dbReference type="SUPFAM" id="SSF82866">
    <property type="entry name" value="Multidrug efflux transporter AcrB transmembrane domain"/>
    <property type="match status" value="2"/>
</dbReference>
<evidence type="ECO:0000256" key="3">
    <source>
        <dbReference type="ARBA" id="ARBA00022475"/>
    </source>
</evidence>
<evidence type="ECO:0000256" key="9">
    <source>
        <dbReference type="SAM" id="SignalP"/>
    </source>
</evidence>
<feature type="transmembrane region" description="Helical" evidence="8">
    <location>
        <begin position="596"/>
        <end position="621"/>
    </location>
</feature>
<feature type="transmembrane region" description="Helical" evidence="8">
    <location>
        <begin position="197"/>
        <end position="225"/>
    </location>
</feature>
<evidence type="ECO:0000256" key="5">
    <source>
        <dbReference type="ARBA" id="ARBA00022989"/>
    </source>
</evidence>
<feature type="transmembrane region" description="Helical" evidence="8">
    <location>
        <begin position="365"/>
        <end position="387"/>
    </location>
</feature>
<reference evidence="11" key="2">
    <citation type="submission" date="2020-09" db="EMBL/GenBank/DDBJ databases">
        <authorList>
            <person name="Sun Q."/>
            <person name="Zhou Y."/>
        </authorList>
    </citation>
    <scope>NUCLEOTIDE SEQUENCE</scope>
    <source>
        <strain evidence="11">CGMCC 4.7308</strain>
    </source>
</reference>
<feature type="transmembrane region" description="Helical" evidence="8">
    <location>
        <begin position="170"/>
        <end position="190"/>
    </location>
</feature>
<evidence type="ECO:0000256" key="2">
    <source>
        <dbReference type="ARBA" id="ARBA00010157"/>
    </source>
</evidence>
<evidence type="ECO:0000256" key="6">
    <source>
        <dbReference type="ARBA" id="ARBA00023136"/>
    </source>
</evidence>
<feature type="transmembrane region" description="Helical" evidence="8">
    <location>
        <begin position="563"/>
        <end position="584"/>
    </location>
</feature>
<dbReference type="PANTHER" id="PTHR33406:SF6">
    <property type="entry name" value="MEMBRANE PROTEIN YDGH-RELATED"/>
    <property type="match status" value="1"/>
</dbReference>
<evidence type="ECO:0000256" key="7">
    <source>
        <dbReference type="SAM" id="MobiDB-lite"/>
    </source>
</evidence>
<evidence type="ECO:0000256" key="4">
    <source>
        <dbReference type="ARBA" id="ARBA00022692"/>
    </source>
</evidence>
<feature type="transmembrane region" description="Helical" evidence="8">
    <location>
        <begin position="276"/>
        <end position="299"/>
    </location>
</feature>
<reference evidence="11" key="1">
    <citation type="journal article" date="2014" name="Int. J. Syst. Evol. Microbiol.">
        <title>Complete genome sequence of Corynebacterium casei LMG S-19264T (=DSM 44701T), isolated from a smear-ripened cheese.</title>
        <authorList>
            <consortium name="US DOE Joint Genome Institute (JGI-PGF)"/>
            <person name="Walter F."/>
            <person name="Albersmeier A."/>
            <person name="Kalinowski J."/>
            <person name="Ruckert C."/>
        </authorList>
    </citation>
    <scope>NUCLEOTIDE SEQUENCE</scope>
    <source>
        <strain evidence="11">CGMCC 4.7308</strain>
    </source>
</reference>
<organism evidence="11 12">
    <name type="scientific">Nakamurella endophytica</name>
    <dbReference type="NCBI Taxonomy" id="1748367"/>
    <lineage>
        <taxon>Bacteria</taxon>
        <taxon>Bacillati</taxon>
        <taxon>Actinomycetota</taxon>
        <taxon>Actinomycetes</taxon>
        <taxon>Nakamurellales</taxon>
        <taxon>Nakamurellaceae</taxon>
        <taxon>Nakamurella</taxon>
    </lineage>
</organism>
<comment type="caution">
    <text evidence="11">The sequence shown here is derived from an EMBL/GenBank/DDBJ whole genome shotgun (WGS) entry which is preliminary data.</text>
</comment>
<protein>
    <recommendedName>
        <fullName evidence="10">Membrane transport protein MMPL domain-containing protein</fullName>
    </recommendedName>
</protein>
<accession>A0A917SRU0</accession>
<proteinExistence type="inferred from homology"/>
<feature type="transmembrane region" description="Helical" evidence="8">
    <location>
        <begin position="305"/>
        <end position="328"/>
    </location>
</feature>
<dbReference type="Gene3D" id="1.20.1640.10">
    <property type="entry name" value="Multidrug efflux transporter AcrB transmembrane domain"/>
    <property type="match status" value="2"/>
</dbReference>
<feature type="domain" description="Membrane transport protein MMPL" evidence="10">
    <location>
        <begin position="430"/>
        <end position="706"/>
    </location>
</feature>
<feature type="region of interest" description="Disordered" evidence="7">
    <location>
        <begin position="718"/>
        <end position="748"/>
    </location>
</feature>